<dbReference type="PANTHER" id="PTHR19376:SF51">
    <property type="entry name" value="DNA-DIRECTED RNA POLYMERASE V SUBUNIT 1"/>
    <property type="match status" value="1"/>
</dbReference>
<feature type="compositionally biased region" description="Polar residues" evidence="8">
    <location>
        <begin position="1743"/>
        <end position="1753"/>
    </location>
</feature>
<dbReference type="Gene3D" id="2.40.40.20">
    <property type="match status" value="1"/>
</dbReference>
<feature type="compositionally biased region" description="Polar residues" evidence="8">
    <location>
        <begin position="1620"/>
        <end position="1630"/>
    </location>
</feature>
<feature type="compositionally biased region" description="Low complexity" evidence="8">
    <location>
        <begin position="1405"/>
        <end position="1414"/>
    </location>
</feature>
<feature type="region of interest" description="Disordered" evidence="8">
    <location>
        <begin position="2040"/>
        <end position="2064"/>
    </location>
</feature>
<dbReference type="InterPro" id="IPR042102">
    <property type="entry name" value="RNA_pol_Rpb1_3_sf"/>
</dbReference>
<protein>
    <recommendedName>
        <fullName evidence="7">DNA-directed RNA polymerase subunit</fullName>
        <ecNumber evidence="7">2.7.7.6</ecNumber>
    </recommendedName>
</protein>
<feature type="compositionally biased region" description="Basic and acidic residues" evidence="8">
    <location>
        <begin position="1878"/>
        <end position="1888"/>
    </location>
</feature>
<feature type="compositionally biased region" description="Low complexity" evidence="8">
    <location>
        <begin position="1848"/>
        <end position="1857"/>
    </location>
</feature>
<dbReference type="GO" id="GO:0003677">
    <property type="term" value="F:DNA binding"/>
    <property type="evidence" value="ECO:0007669"/>
    <property type="project" value="InterPro"/>
</dbReference>
<dbReference type="EMBL" id="QZWG01000011">
    <property type="protein sequence ID" value="RZB81869.1"/>
    <property type="molecule type" value="Genomic_DNA"/>
</dbReference>
<dbReference type="PANTHER" id="PTHR19376">
    <property type="entry name" value="DNA-DIRECTED RNA POLYMERASE"/>
    <property type="match status" value="1"/>
</dbReference>
<keyword evidence="4" id="KW-0862">Zinc</keyword>
<dbReference type="Gene3D" id="3.30.1490.180">
    <property type="entry name" value="RNA polymerase ii"/>
    <property type="match status" value="1"/>
</dbReference>
<name>A0A445I792_GLYSO</name>
<feature type="compositionally biased region" description="Polar residues" evidence="8">
    <location>
        <begin position="1532"/>
        <end position="1544"/>
    </location>
</feature>
<dbReference type="InterPro" id="IPR045867">
    <property type="entry name" value="DNA-dir_RpoC_beta_prime"/>
</dbReference>
<feature type="compositionally biased region" description="Polar residues" evidence="8">
    <location>
        <begin position="1594"/>
        <end position="1604"/>
    </location>
</feature>
<dbReference type="EMBL" id="QZWG01000011">
    <property type="protein sequence ID" value="RZB81871.1"/>
    <property type="molecule type" value="Genomic_DNA"/>
</dbReference>
<dbReference type="Pfam" id="PF04997">
    <property type="entry name" value="RNA_pol_Rpb1_1"/>
    <property type="match status" value="1"/>
</dbReference>
<dbReference type="Gene3D" id="6.20.50.80">
    <property type="match status" value="1"/>
</dbReference>
<dbReference type="Gene3D" id="3.10.450.40">
    <property type="match status" value="1"/>
</dbReference>
<dbReference type="InterPro" id="IPR007080">
    <property type="entry name" value="RNA_pol_Rpb1_1"/>
</dbReference>
<dbReference type="GO" id="GO:0006351">
    <property type="term" value="P:DNA-templated transcription"/>
    <property type="evidence" value="ECO:0007669"/>
    <property type="project" value="InterPro"/>
</dbReference>
<dbReference type="InterPro" id="IPR007081">
    <property type="entry name" value="RNA_pol_Rpb1_5"/>
</dbReference>
<evidence type="ECO:0000256" key="7">
    <source>
        <dbReference type="RuleBase" id="RU004279"/>
    </source>
</evidence>
<feature type="compositionally biased region" description="Polar residues" evidence="8">
    <location>
        <begin position="1576"/>
        <end position="1588"/>
    </location>
</feature>
<feature type="compositionally biased region" description="Polar residues" evidence="8">
    <location>
        <begin position="1374"/>
        <end position="1384"/>
    </location>
</feature>
<dbReference type="InterPro" id="IPR006592">
    <property type="entry name" value="RNA_pol_N"/>
</dbReference>
<evidence type="ECO:0000256" key="4">
    <source>
        <dbReference type="ARBA" id="ARBA00022833"/>
    </source>
</evidence>
<dbReference type="Gene3D" id="4.10.860.120">
    <property type="entry name" value="RNA polymerase II, clamp domain"/>
    <property type="match status" value="1"/>
</dbReference>
<keyword evidence="1 7" id="KW-0240">DNA-directed RNA polymerase</keyword>
<reference evidence="10 11" key="1">
    <citation type="submission" date="2018-09" db="EMBL/GenBank/DDBJ databases">
        <title>A high-quality reference genome of wild soybean provides a powerful tool to mine soybean genomes.</title>
        <authorList>
            <person name="Xie M."/>
            <person name="Chung C.Y.L."/>
            <person name="Li M.-W."/>
            <person name="Wong F.-L."/>
            <person name="Chan T.-F."/>
            <person name="Lam H.-M."/>
        </authorList>
    </citation>
    <scope>NUCLEOTIDE SEQUENCE [LARGE SCALE GENOMIC DNA]</scope>
    <source>
        <strain evidence="11">cv. W05</strain>
        <tissue evidence="10">Hypocotyl of etiolated seedlings</tissue>
    </source>
</reference>
<dbReference type="SMART" id="SM00663">
    <property type="entry name" value="RPOLA_N"/>
    <property type="match status" value="1"/>
</dbReference>
<feature type="compositionally biased region" description="Polar residues" evidence="8">
    <location>
        <begin position="1304"/>
        <end position="1332"/>
    </location>
</feature>
<feature type="compositionally biased region" description="Polar residues" evidence="8">
    <location>
        <begin position="1340"/>
        <end position="1368"/>
    </location>
</feature>
<evidence type="ECO:0000256" key="6">
    <source>
        <dbReference type="ARBA" id="ARBA00048552"/>
    </source>
</evidence>
<evidence type="ECO:0000256" key="1">
    <source>
        <dbReference type="ARBA" id="ARBA00022478"/>
    </source>
</evidence>
<dbReference type="InterPro" id="IPR000722">
    <property type="entry name" value="RNA_pol_asu"/>
</dbReference>
<feature type="compositionally biased region" description="Polar residues" evidence="8">
    <location>
        <begin position="1462"/>
        <end position="1472"/>
    </location>
</feature>
<dbReference type="GO" id="GO:0003899">
    <property type="term" value="F:DNA-directed RNA polymerase activity"/>
    <property type="evidence" value="ECO:0007669"/>
    <property type="project" value="UniProtKB-EC"/>
</dbReference>
<organism evidence="10 11">
    <name type="scientific">Glycine soja</name>
    <name type="common">Wild soybean</name>
    <dbReference type="NCBI Taxonomy" id="3848"/>
    <lineage>
        <taxon>Eukaryota</taxon>
        <taxon>Viridiplantae</taxon>
        <taxon>Streptophyta</taxon>
        <taxon>Embryophyta</taxon>
        <taxon>Tracheophyta</taxon>
        <taxon>Spermatophyta</taxon>
        <taxon>Magnoliopsida</taxon>
        <taxon>eudicotyledons</taxon>
        <taxon>Gunneridae</taxon>
        <taxon>Pentapetalae</taxon>
        <taxon>rosids</taxon>
        <taxon>fabids</taxon>
        <taxon>Fabales</taxon>
        <taxon>Fabaceae</taxon>
        <taxon>Papilionoideae</taxon>
        <taxon>50 kb inversion clade</taxon>
        <taxon>NPAAA clade</taxon>
        <taxon>indigoferoid/millettioid clade</taxon>
        <taxon>Phaseoleae</taxon>
        <taxon>Glycine</taxon>
        <taxon>Glycine subgen. Soja</taxon>
    </lineage>
</organism>
<dbReference type="Pfam" id="PF00623">
    <property type="entry name" value="RNA_pol_Rpb1_2"/>
    <property type="match status" value="1"/>
</dbReference>
<dbReference type="InterPro" id="IPR007066">
    <property type="entry name" value="RNA_pol_Rpb1_3"/>
</dbReference>
<feature type="compositionally biased region" description="Polar residues" evidence="8">
    <location>
        <begin position="2042"/>
        <end position="2054"/>
    </location>
</feature>
<evidence type="ECO:0000313" key="10">
    <source>
        <dbReference type="EMBL" id="RZB81869.1"/>
    </source>
</evidence>
<keyword evidence="11" id="KW-1185">Reference proteome</keyword>
<comment type="caution">
    <text evidence="10">The sequence shown here is derived from an EMBL/GenBank/DDBJ whole genome shotgun (WGS) entry which is preliminary data.</text>
</comment>
<feature type="compositionally biased region" description="Polar residues" evidence="8">
    <location>
        <begin position="1550"/>
        <end position="1560"/>
    </location>
</feature>
<dbReference type="EC" id="2.7.7.6" evidence="7"/>
<keyword evidence="3 7" id="KW-0548">Nucleotidyltransferase</keyword>
<accession>A0A445I792</accession>
<sequence length="2064" mass="228020">MEDNPPSSVLDGTVVGIKFGMATHQEICTASISESSISHASQLSNPFLGLPLEFGRCESCGTSEVGKCEGHFGYVELPVPIYHPSHISELKRMLSVVCLNCLKMRKTKFPASSSGLAQRLISPCCQDVNAALVSIREVKTSDGACYLALKVSKSKIHDGFWSFLEKYGYRYEGDDTRALLPCEAMEIIKRIPIETKKKLAGKGFFPQDGYVLKYLPVPPNCLSVPEVSDGVSVMSSDPSMTILRKLLRKVEIIKSSRSGEPNFESHHVEANDLQSVVDQYFQIRGTSKPARDIETHFGVNKELTASSTKAWLEKMRTLFIRKGSGFSSRNVITGDCYKRINEVGIPVEVAQRITFEERVNIHNIRYLQKLVDEHLCLTYKEGVSTYSLREGSKGHIYLKPGQIVHRRIMDGDIVFINRPPTTHKHSLQALYVYIHEDHTVKINPLICGPLGADFDGDCVHLFYPQSLAAKAEVVELFAVENQLLSSHSGNLNLQLSTDSLLALKMLVKRCFLGRAAANQLAMFLLLPLPRPALLKASSDDACWTSIQILQGALPMGFDCTGGRYLIRQSEILEFDFSRDALPATINEIAASIFFGKGPMEALKFFDVLQPFLMESLFAEGFSVSLEEFSISRAIKRIIRRSIGKASSLLYQLRSLYNELVAQQLEKHIQDVELPIINFALKSTKLGDLIDSKSKSTIDKVVQQVGFLGQQLFDRGRFYSKGLVDDVASHFHAKCCYEGDGYPSAEYGLLKGCFFNGLDPYEEMVHSISTREIMVRSSRGLSEPGTLFKNLMAILRDVVICYDGTVRNICSNSIIQFEYGIQAGDKTEHLFPAGEPVGVLAATAMSNPAYKAVLDASPNSNSSWELMKEILLCKVNFRNEPVDRRVILYLNDCDCGGSCCRENAAYSVKNQLRKVSLKNAAVEFIIEYQQQRTQKENSETDAGLVGHIYLDEMMLEELKISMANVFEKCLERLKSFSRKKKVNQYLKNIELSFSESCSSSHPAAPCLTFWLKNHDSDLDNAVKVLSENICPVLFETIIKGDPRISSASIIWVSPDTNTWVRNPYKSSNGELALDIVLEEEAVKQSGDAWRIVLDSCLPVLHLIDTRRSIPYAIKQIQELLGISCTFDQAIQRVAASVKMVAKGVLREHLILLASSMTCGGNLVGFNTGGYKALSRQLNIQVPFTDATLFTPKKCFERAAEKCHTDSLSSIVASCSWGKHVAVGTGSKFDIVWDSSEIKSNEIEGMDVYSFLHMVKSVTNGEEETDACLGEDIDDLLEEEYMDLGMSPQHNSGFEAVFEENPEVLNGSTSNGWDVSSNQTQSKTNEWSGWASSNKDGRSETAQENSWGKTVNQEDSSKSNAWNTSTTADQTKTKSNEWSAWGSNKSEIPAGGSKAVQEDSSKSNAWNTSTTSNQTKTKSKEWSAWGSNKSEIPACGSKAVQEDSSKSNTWNTSTTADQTKTKSNEWSAWGSNKSEIPAGGSKAVQEDSSKSNAWNTSTTVDQTKTKSNEWSAWESNKSEIPAGGSKAVQEDSSKSNAWNRSTTADQTKTKSNEWSAWGSNKSEIPAGGSKAVQEDSSKSNAWNTSTTADQTKTKSNEWSAWGSNKSEIPAGGSKAVQEDSSKAWNTSTTADQTKTKSNEWSARVSNKSEIPAGGSKAVQEDSWGSSKWKADVAQEDNSRLGAWDANAADQTKSNEWSGWGKKKDVTQEDNVQHSWGSGKRKDKVTQEDNSGSGDWGANRTDLAITKSSEWSSWGKNKTEIPAGGSANVQNDSWGLGKLNDTQKDNSGCGAWGENSGSAWVRNKAETIDGGSEKPQEDAWNSGNWKAESKVGNTSWGKPKSSESHAWDSHNQSNQNSSSQGWESHIASANSENEKGFQWGKGRDSFKKNRFEGSQGRGSNAGDWKNRNRPPRAPGQRLDIYSSEEQDVLKDIEPIMQSIRRIMQQQGYSDGDPLAAEDQLFVLENVFEHHPDKETKMGAGIDYVMVNKHSSFQESRCFYVVCKDGQSKDFSYRKCLANYISKKYPDLAESFLGKYFRKPRARGDQTATLGGDQTATPAQDEAATSGE</sequence>
<keyword evidence="2 7" id="KW-0808">Transferase</keyword>
<comment type="function">
    <text evidence="7">DNA-dependent RNA polymerase catalyzes the transcription of DNA into RNA using the four ribonucleoside triphosphates as substrates.</text>
</comment>
<feature type="compositionally biased region" description="Polar residues" evidence="8">
    <location>
        <begin position="1488"/>
        <end position="1500"/>
    </location>
</feature>
<keyword evidence="5 7" id="KW-0804">Transcription</keyword>
<evidence type="ECO:0000256" key="8">
    <source>
        <dbReference type="SAM" id="MobiDB-lite"/>
    </source>
</evidence>
<dbReference type="Gramene" id="XM_028335290.1">
    <property type="protein sequence ID" value="XP_028191091.1"/>
    <property type="gene ID" value="LOC114376949"/>
</dbReference>
<evidence type="ECO:0000259" key="9">
    <source>
        <dbReference type="SMART" id="SM00663"/>
    </source>
</evidence>
<feature type="region of interest" description="Disordered" evidence="8">
    <location>
        <begin position="1302"/>
        <end position="1915"/>
    </location>
</feature>
<dbReference type="Pfam" id="PF04983">
    <property type="entry name" value="RNA_pol_Rpb1_3"/>
    <property type="match status" value="1"/>
</dbReference>
<dbReference type="Proteomes" id="UP000289340">
    <property type="component" value="Chromosome 11"/>
</dbReference>
<dbReference type="GO" id="GO:0000428">
    <property type="term" value="C:DNA-directed RNA polymerase complex"/>
    <property type="evidence" value="ECO:0007669"/>
    <property type="project" value="UniProtKB-KW"/>
</dbReference>
<dbReference type="Pfam" id="PF04998">
    <property type="entry name" value="RNA_pol_Rpb1_5"/>
    <property type="match status" value="1"/>
</dbReference>
<dbReference type="EMBL" id="QZWG01000011">
    <property type="protein sequence ID" value="RZB81870.1"/>
    <property type="molecule type" value="Genomic_DNA"/>
</dbReference>
<gene>
    <name evidence="10" type="ORF">D0Y65_031211</name>
</gene>
<feature type="domain" description="RNA polymerase N-terminal" evidence="9">
    <location>
        <begin position="208"/>
        <end position="507"/>
    </location>
</feature>
<feature type="compositionally biased region" description="Low complexity" evidence="8">
    <location>
        <begin position="1444"/>
        <end position="1453"/>
    </location>
</feature>
<comment type="catalytic activity">
    <reaction evidence="6 7">
        <text>RNA(n) + a ribonucleoside 5'-triphosphate = RNA(n+1) + diphosphate</text>
        <dbReference type="Rhea" id="RHEA:21248"/>
        <dbReference type="Rhea" id="RHEA-COMP:14527"/>
        <dbReference type="Rhea" id="RHEA-COMP:17342"/>
        <dbReference type="ChEBI" id="CHEBI:33019"/>
        <dbReference type="ChEBI" id="CHEBI:61557"/>
        <dbReference type="ChEBI" id="CHEBI:140395"/>
        <dbReference type="EC" id="2.7.7.6"/>
    </reaction>
</comment>
<comment type="similarity">
    <text evidence="7">Belongs to the RNA polymerase beta' chain family.</text>
</comment>
<evidence type="ECO:0000256" key="3">
    <source>
        <dbReference type="ARBA" id="ARBA00022695"/>
    </source>
</evidence>
<dbReference type="InterPro" id="IPR044893">
    <property type="entry name" value="RNA_pol_Rpb1_clamp_domain"/>
</dbReference>
<feature type="compositionally biased region" description="Basic and acidic residues" evidence="8">
    <location>
        <begin position="1666"/>
        <end position="1676"/>
    </location>
</feature>
<evidence type="ECO:0000256" key="2">
    <source>
        <dbReference type="ARBA" id="ARBA00022679"/>
    </source>
</evidence>
<evidence type="ECO:0000256" key="5">
    <source>
        <dbReference type="ARBA" id="ARBA00023163"/>
    </source>
</evidence>
<dbReference type="SUPFAM" id="SSF64484">
    <property type="entry name" value="beta and beta-prime subunits of DNA dependent RNA-polymerase"/>
    <property type="match status" value="1"/>
</dbReference>
<dbReference type="Gene3D" id="1.10.274.100">
    <property type="entry name" value="RNA polymerase Rpb1, domain 3"/>
    <property type="match status" value="1"/>
</dbReference>
<dbReference type="Pfam" id="PF11523">
    <property type="entry name" value="DUF3223"/>
    <property type="match status" value="1"/>
</dbReference>
<feature type="compositionally biased region" description="Basic and acidic residues" evidence="8">
    <location>
        <begin position="1800"/>
        <end position="1814"/>
    </location>
</feature>
<evidence type="ECO:0000313" key="11">
    <source>
        <dbReference type="Proteomes" id="UP000289340"/>
    </source>
</evidence>
<feature type="compositionally biased region" description="Polar residues" evidence="8">
    <location>
        <begin position="1636"/>
        <end position="1646"/>
    </location>
</feature>
<proteinExistence type="inferred from homology"/>